<accession>S4PUC3</accession>
<reference evidence="1" key="2">
    <citation type="submission" date="2013-05" db="EMBL/GenBank/DDBJ databases">
        <authorList>
            <person name="Carter J.-M."/>
            <person name="Baker S.C."/>
            <person name="Pink R."/>
            <person name="Carter D.R.F."/>
            <person name="Collins A."/>
            <person name="Tomlin J."/>
            <person name="Gibbs M."/>
            <person name="Breuker C.J."/>
        </authorList>
    </citation>
    <scope>NUCLEOTIDE SEQUENCE</scope>
    <source>
        <tissue evidence="1">Ovary</tissue>
    </source>
</reference>
<reference evidence="1" key="1">
    <citation type="journal article" date="2013" name="BMC Genomics">
        <title>Unscrambling butterfly oogenesis.</title>
        <authorList>
            <person name="Carter J.M."/>
            <person name="Baker S.C."/>
            <person name="Pink R."/>
            <person name="Carter D.R."/>
            <person name="Collins A."/>
            <person name="Tomlin J."/>
            <person name="Gibbs M."/>
            <person name="Breuker C.J."/>
        </authorList>
    </citation>
    <scope>NUCLEOTIDE SEQUENCE</scope>
    <source>
        <tissue evidence="1">Ovary</tissue>
    </source>
</reference>
<proteinExistence type="predicted"/>
<evidence type="ECO:0000313" key="1">
    <source>
        <dbReference type="EMBL" id="JAA82022.1"/>
    </source>
</evidence>
<sequence>MFFYFRYRDCLRGFIADSLFYGLDNWQIMYRSGFHFVHQHWRYVICCLNLGYVSFRHLFSFPCGLRMFVFIFA</sequence>
<name>S4PUC3_9NEOP</name>
<organism evidence="1">
    <name type="scientific">Pararge aegeria</name>
    <name type="common">speckled wood butterfly</name>
    <dbReference type="NCBI Taxonomy" id="116150"/>
    <lineage>
        <taxon>Eukaryota</taxon>
        <taxon>Metazoa</taxon>
        <taxon>Ecdysozoa</taxon>
        <taxon>Arthropoda</taxon>
        <taxon>Hexapoda</taxon>
        <taxon>Insecta</taxon>
        <taxon>Pterygota</taxon>
        <taxon>Neoptera</taxon>
        <taxon>Endopterygota</taxon>
        <taxon>Lepidoptera</taxon>
        <taxon>Glossata</taxon>
        <taxon>Ditrysia</taxon>
        <taxon>Papilionoidea</taxon>
        <taxon>Nymphalidae</taxon>
        <taxon>Satyrinae</taxon>
        <taxon>Satyrini</taxon>
        <taxon>Parargina</taxon>
        <taxon>Pararge</taxon>
    </lineage>
</organism>
<dbReference type="AlphaFoldDB" id="S4PUC3"/>
<dbReference type="EMBL" id="GAIX01010538">
    <property type="protein sequence ID" value="JAA82022.1"/>
    <property type="molecule type" value="Transcribed_RNA"/>
</dbReference>
<protein>
    <submittedName>
        <fullName evidence="1">Uncharacterized protein</fullName>
    </submittedName>
</protein>